<sequence>MIRADSMGAADVANLIRVQSRRIARRHSQRVVGWHHIALAALDPICWDDGVAAVVETLDVDAAALRDELAAVASAQTPFLDAVPALERGTAGDYLCAAAHYDIGVRSVLVAHGFRDVVARAAISAQVLRRQSCTHAARKCIVAAFRTAHANGHSVVEARHVWHALTSPEFAGTSAHLVLDILNLDVAQLHRVLDEWIRADRGHAGVTTWDSALRREFDAALGRTLTEGHPIDTARLLQASTPTDTAKGGLGRLLFNLAASPSLIESANRTVRRGAVAPFDRSVPTERLGSRAAFEIPVPVVSEVTWLIPPSIGQLSRALIFRSDGTPLVEGYAARLIQGLWLWMVAVGISSVYFLHEALWNNWWPVLSFVSVVYRPSWVGFRVWLPLTLVACMVAPWPLSVVCVLNGIVVCASFWFELQIRRNDSGNPNVRIGHVVEDAQSLMRMLVGKRILASGRGRRLFDG</sequence>
<feature type="transmembrane region" description="Helical" evidence="1">
    <location>
        <begin position="340"/>
        <end position="363"/>
    </location>
</feature>
<evidence type="ECO:0000313" key="4">
    <source>
        <dbReference type="Proteomes" id="UP001609176"/>
    </source>
</evidence>
<keyword evidence="1" id="KW-0812">Transmembrane</keyword>
<keyword evidence="1" id="KW-0472">Membrane</keyword>
<dbReference type="RefSeq" id="WP_395124371.1">
    <property type="nucleotide sequence ID" value="NZ_JBIMSN010000094.1"/>
</dbReference>
<feature type="transmembrane region" description="Helical" evidence="1">
    <location>
        <begin position="383"/>
        <end position="416"/>
    </location>
</feature>
<proteinExistence type="predicted"/>
<evidence type="ECO:0000313" key="5">
    <source>
        <dbReference type="Proteomes" id="UP001609219"/>
    </source>
</evidence>
<dbReference type="InterPro" id="IPR036628">
    <property type="entry name" value="Clp_N_dom_sf"/>
</dbReference>
<dbReference type="Proteomes" id="UP001609219">
    <property type="component" value="Unassembled WGS sequence"/>
</dbReference>
<keyword evidence="5" id="KW-1185">Reference proteome</keyword>
<accession>A0ABW7KNB4</accession>
<evidence type="ECO:0000256" key="1">
    <source>
        <dbReference type="SAM" id="Phobius"/>
    </source>
</evidence>
<dbReference type="EMBL" id="JBIMSP010000013">
    <property type="protein sequence ID" value="MFH5242387.1"/>
    <property type="molecule type" value="Genomic_DNA"/>
</dbReference>
<reference evidence="4 5" key="1">
    <citation type="submission" date="2024-10" db="EMBL/GenBank/DDBJ databases">
        <authorList>
            <person name="Riesco R."/>
        </authorList>
    </citation>
    <scope>NUCLEOTIDE SEQUENCE [LARGE SCALE GENOMIC DNA]</scope>
    <source>
        <strain evidence="3 4">NCIMB 15448</strain>
        <strain evidence="2 5">NCIMB 15450</strain>
    </source>
</reference>
<keyword evidence="1" id="KW-1133">Transmembrane helix</keyword>
<protein>
    <recommendedName>
        <fullName evidence="6">Clp R domain-containing protein</fullName>
    </recommendedName>
</protein>
<comment type="caution">
    <text evidence="3">The sequence shown here is derived from an EMBL/GenBank/DDBJ whole genome shotgun (WGS) entry which is preliminary data.</text>
</comment>
<gene>
    <name evidence="3" type="ORF">ACHIPV_10905</name>
    <name evidence="2" type="ORF">ACHIRB_20290</name>
</gene>
<evidence type="ECO:0008006" key="6">
    <source>
        <dbReference type="Google" id="ProtNLM"/>
    </source>
</evidence>
<name>A0ABW7KNB4_9NOCA</name>
<dbReference type="SUPFAM" id="SSF81923">
    <property type="entry name" value="Double Clp-N motif"/>
    <property type="match status" value="1"/>
</dbReference>
<dbReference type="EMBL" id="JBIMSN010000094">
    <property type="protein sequence ID" value="MFH5230886.1"/>
    <property type="molecule type" value="Genomic_DNA"/>
</dbReference>
<evidence type="ECO:0000313" key="2">
    <source>
        <dbReference type="EMBL" id="MFH5230886.1"/>
    </source>
</evidence>
<organism evidence="3 4">
    <name type="scientific">Antrihabitans spumae</name>
    <dbReference type="NCBI Taxonomy" id="3373370"/>
    <lineage>
        <taxon>Bacteria</taxon>
        <taxon>Bacillati</taxon>
        <taxon>Actinomycetota</taxon>
        <taxon>Actinomycetes</taxon>
        <taxon>Mycobacteriales</taxon>
        <taxon>Nocardiaceae</taxon>
        <taxon>Antrihabitans</taxon>
    </lineage>
</organism>
<dbReference type="Gene3D" id="1.10.1780.10">
    <property type="entry name" value="Clp, N-terminal domain"/>
    <property type="match status" value="2"/>
</dbReference>
<dbReference type="Proteomes" id="UP001609176">
    <property type="component" value="Unassembled WGS sequence"/>
</dbReference>
<evidence type="ECO:0000313" key="3">
    <source>
        <dbReference type="EMBL" id="MFH5242387.1"/>
    </source>
</evidence>